<accession>A0A7Y0AFC0</accession>
<evidence type="ECO:0000313" key="3">
    <source>
        <dbReference type="Proteomes" id="UP000559626"/>
    </source>
</evidence>
<dbReference type="AlphaFoldDB" id="A0A7Y0AFC0"/>
<protein>
    <recommendedName>
        <fullName evidence="1">NTF2 fold domain-containing protein</fullName>
    </recommendedName>
</protein>
<dbReference type="RefSeq" id="WP_169531929.1">
    <property type="nucleotide sequence ID" value="NZ_JABBGH010000002.1"/>
</dbReference>
<evidence type="ECO:0000313" key="2">
    <source>
        <dbReference type="EMBL" id="NML66277.1"/>
    </source>
</evidence>
<feature type="domain" description="NTF2 fold" evidence="1">
    <location>
        <begin position="55"/>
        <end position="120"/>
    </location>
</feature>
<dbReference type="InterPro" id="IPR028921">
    <property type="entry name" value="NTF2_fold_dom"/>
</dbReference>
<name>A0A7Y0AFC0_9BACT</name>
<evidence type="ECO:0000259" key="1">
    <source>
        <dbReference type="Pfam" id="PF15631"/>
    </source>
</evidence>
<dbReference type="Pfam" id="PF15631">
    <property type="entry name" value="Imm-NTF2-2"/>
    <property type="match status" value="1"/>
</dbReference>
<proteinExistence type="predicted"/>
<comment type="caution">
    <text evidence="2">The sequence shown here is derived from an EMBL/GenBank/DDBJ whole genome shotgun (WGS) entry which is preliminary data.</text>
</comment>
<gene>
    <name evidence="2" type="ORF">HHL22_13775</name>
</gene>
<organism evidence="2 3">
    <name type="scientific">Hymenobacter polaris</name>
    <dbReference type="NCBI Taxonomy" id="2682546"/>
    <lineage>
        <taxon>Bacteria</taxon>
        <taxon>Pseudomonadati</taxon>
        <taxon>Bacteroidota</taxon>
        <taxon>Cytophagia</taxon>
        <taxon>Cytophagales</taxon>
        <taxon>Hymenobacteraceae</taxon>
        <taxon>Hymenobacter</taxon>
    </lineage>
</organism>
<dbReference type="Proteomes" id="UP000559626">
    <property type="component" value="Unassembled WGS sequence"/>
</dbReference>
<reference evidence="2 3" key="1">
    <citation type="submission" date="2020-04" db="EMBL/GenBank/DDBJ databases">
        <title>Hymenobacter polaris sp. nov., isolated from Arctic soil.</title>
        <authorList>
            <person name="Dahal R.H."/>
        </authorList>
    </citation>
    <scope>NUCLEOTIDE SEQUENCE [LARGE SCALE GENOMIC DNA]</scope>
    <source>
        <strain evidence="2 3">RP-2-7</strain>
    </source>
</reference>
<sequence>MLFLLAKAAPASAQKFAGRTVLGEKVARQQVQQATKGLPSVAIRDTPALPTPEAAITAAEPLLFQKYGRKQILSERPYEVYPLNGYWYITGTLPTGYEGGTFEIILAANDGRVIRLTHYQ</sequence>
<dbReference type="EMBL" id="JABBGH010000002">
    <property type="protein sequence ID" value="NML66277.1"/>
    <property type="molecule type" value="Genomic_DNA"/>
</dbReference>
<keyword evidence="3" id="KW-1185">Reference proteome</keyword>